<name>A0A9P0KR90_ACAOB</name>
<proteinExistence type="predicted"/>
<dbReference type="OrthoDB" id="9990834at2759"/>
<gene>
    <name evidence="1" type="ORF">ACAOBT_LOCUS13040</name>
</gene>
<reference evidence="1" key="1">
    <citation type="submission" date="2022-03" db="EMBL/GenBank/DDBJ databases">
        <authorList>
            <person name="Sayadi A."/>
        </authorList>
    </citation>
    <scope>NUCLEOTIDE SEQUENCE</scope>
</reference>
<sequence>MLPVVVQEGEAHYPDFVRQQVVLVSLVQQQFSDLSKWFQIALLFLLSIFKQIFGRQVQSSKFSRSVFDPTSFPRPYQHATAYGAGMVSAHA</sequence>
<comment type="caution">
    <text evidence="1">The sequence shown here is derived from an EMBL/GenBank/DDBJ whole genome shotgun (WGS) entry which is preliminary data.</text>
</comment>
<evidence type="ECO:0000313" key="1">
    <source>
        <dbReference type="EMBL" id="CAH1978036.1"/>
    </source>
</evidence>
<accession>A0A9P0KR90</accession>
<dbReference type="Proteomes" id="UP001152888">
    <property type="component" value="Unassembled WGS sequence"/>
</dbReference>
<organism evidence="1 2">
    <name type="scientific">Acanthoscelides obtectus</name>
    <name type="common">Bean weevil</name>
    <name type="synonym">Bruchus obtectus</name>
    <dbReference type="NCBI Taxonomy" id="200917"/>
    <lineage>
        <taxon>Eukaryota</taxon>
        <taxon>Metazoa</taxon>
        <taxon>Ecdysozoa</taxon>
        <taxon>Arthropoda</taxon>
        <taxon>Hexapoda</taxon>
        <taxon>Insecta</taxon>
        <taxon>Pterygota</taxon>
        <taxon>Neoptera</taxon>
        <taxon>Endopterygota</taxon>
        <taxon>Coleoptera</taxon>
        <taxon>Polyphaga</taxon>
        <taxon>Cucujiformia</taxon>
        <taxon>Chrysomeloidea</taxon>
        <taxon>Chrysomelidae</taxon>
        <taxon>Bruchinae</taxon>
        <taxon>Bruchini</taxon>
        <taxon>Acanthoscelides</taxon>
    </lineage>
</organism>
<dbReference type="AlphaFoldDB" id="A0A9P0KR90"/>
<evidence type="ECO:0000313" key="2">
    <source>
        <dbReference type="Proteomes" id="UP001152888"/>
    </source>
</evidence>
<keyword evidence="2" id="KW-1185">Reference proteome</keyword>
<dbReference type="EMBL" id="CAKOFQ010006869">
    <property type="protein sequence ID" value="CAH1978036.1"/>
    <property type="molecule type" value="Genomic_DNA"/>
</dbReference>
<protein>
    <submittedName>
        <fullName evidence="1">Uncharacterized protein</fullName>
    </submittedName>
</protein>